<organism evidence="1 2">
    <name type="scientific">Haemophilus parainfluenzae</name>
    <dbReference type="NCBI Taxonomy" id="729"/>
    <lineage>
        <taxon>Bacteria</taxon>
        <taxon>Pseudomonadati</taxon>
        <taxon>Pseudomonadota</taxon>
        <taxon>Gammaproteobacteria</taxon>
        <taxon>Pasteurellales</taxon>
        <taxon>Pasteurellaceae</taxon>
        <taxon>Haemophilus</taxon>
    </lineage>
</organism>
<dbReference type="Proteomes" id="UP000242412">
    <property type="component" value="Unassembled WGS sequence"/>
</dbReference>
<reference evidence="1 2" key="1">
    <citation type="submission" date="2016-11" db="EMBL/GenBank/DDBJ databases">
        <title>Simultaneous identification of Haemophilus influenzae and Haemophilus haemolyticus using TaqMan real-time PCR.</title>
        <authorList>
            <person name="Price E.P."/>
            <person name="Sarovich D.S."/>
            <person name="Harris T.M."/>
            <person name="Spargo J.C."/>
            <person name="Nosworthy E."/>
            <person name="Beissbarth J."/>
            <person name="Chang A.B."/>
            <person name="Smith-Vaughan H.C."/>
        </authorList>
    </citation>
    <scope>NUCLEOTIDE SEQUENCE [LARGE SCALE GENOMIC DNA]</scope>
    <source>
        <strain evidence="1 2">60884 B Hi-2</strain>
    </source>
</reference>
<comment type="caution">
    <text evidence="1">The sequence shown here is derived from an EMBL/GenBank/DDBJ whole genome shotgun (WGS) entry which is preliminary data.</text>
</comment>
<dbReference type="AlphaFoldDB" id="A0AB36IM52"/>
<accession>A0AB36IM52</accession>
<dbReference type="EMBL" id="MPJJ01000008">
    <property type="protein sequence ID" value="OLV26646.1"/>
    <property type="molecule type" value="Genomic_DNA"/>
</dbReference>
<evidence type="ECO:0000313" key="1">
    <source>
        <dbReference type="EMBL" id="OLV26646.1"/>
    </source>
</evidence>
<gene>
    <name evidence="1" type="ORF">BSO15_06560</name>
</gene>
<protein>
    <submittedName>
        <fullName evidence="1">Uncharacterized protein</fullName>
    </submittedName>
</protein>
<evidence type="ECO:0000313" key="2">
    <source>
        <dbReference type="Proteomes" id="UP000242412"/>
    </source>
</evidence>
<proteinExistence type="predicted"/>
<sequence>MTILKKAGAMIFVDDKTSCFSSQKLTNREEIQPKIKRTEPNQSLNKSFKFWSQIIALLA</sequence>
<name>A0AB36IM52_HAEPA</name>